<dbReference type="Proteomes" id="UP000265520">
    <property type="component" value="Unassembled WGS sequence"/>
</dbReference>
<accession>A0A392VRE6</accession>
<feature type="non-terminal residue" evidence="1">
    <location>
        <position position="1"/>
    </location>
</feature>
<reference evidence="1 2" key="1">
    <citation type="journal article" date="2018" name="Front. Plant Sci.">
        <title>Red Clover (Trifolium pratense) and Zigzag Clover (T. medium) - A Picture of Genomic Similarities and Differences.</title>
        <authorList>
            <person name="Dluhosova J."/>
            <person name="Istvanek J."/>
            <person name="Nedelnik J."/>
            <person name="Repkova J."/>
        </authorList>
    </citation>
    <scope>NUCLEOTIDE SEQUENCE [LARGE SCALE GENOMIC DNA]</scope>
    <source>
        <strain evidence="2">cv. 10/8</strain>
        <tissue evidence="1">Leaf</tissue>
    </source>
</reference>
<keyword evidence="2" id="KW-1185">Reference proteome</keyword>
<sequence>TYPHAKRYTPLNDAKVHMLQEIMATGLANLPPTRDKNAMMGPNENA</sequence>
<evidence type="ECO:0000313" key="1">
    <source>
        <dbReference type="EMBL" id="MCI90964.1"/>
    </source>
</evidence>
<name>A0A392VRE6_9FABA</name>
<evidence type="ECO:0000313" key="2">
    <source>
        <dbReference type="Proteomes" id="UP000265520"/>
    </source>
</evidence>
<protein>
    <submittedName>
        <fullName evidence="1">Uncharacterized protein</fullName>
    </submittedName>
</protein>
<dbReference type="AlphaFoldDB" id="A0A392VRE6"/>
<proteinExistence type="predicted"/>
<organism evidence="1 2">
    <name type="scientific">Trifolium medium</name>
    <dbReference type="NCBI Taxonomy" id="97028"/>
    <lineage>
        <taxon>Eukaryota</taxon>
        <taxon>Viridiplantae</taxon>
        <taxon>Streptophyta</taxon>
        <taxon>Embryophyta</taxon>
        <taxon>Tracheophyta</taxon>
        <taxon>Spermatophyta</taxon>
        <taxon>Magnoliopsida</taxon>
        <taxon>eudicotyledons</taxon>
        <taxon>Gunneridae</taxon>
        <taxon>Pentapetalae</taxon>
        <taxon>rosids</taxon>
        <taxon>fabids</taxon>
        <taxon>Fabales</taxon>
        <taxon>Fabaceae</taxon>
        <taxon>Papilionoideae</taxon>
        <taxon>50 kb inversion clade</taxon>
        <taxon>NPAAA clade</taxon>
        <taxon>Hologalegina</taxon>
        <taxon>IRL clade</taxon>
        <taxon>Trifolieae</taxon>
        <taxon>Trifolium</taxon>
    </lineage>
</organism>
<comment type="caution">
    <text evidence="1">The sequence shown here is derived from an EMBL/GenBank/DDBJ whole genome shotgun (WGS) entry which is preliminary data.</text>
</comment>
<dbReference type="EMBL" id="LXQA011259044">
    <property type="protein sequence ID" value="MCI90964.1"/>
    <property type="molecule type" value="Genomic_DNA"/>
</dbReference>
<feature type="non-terminal residue" evidence="1">
    <location>
        <position position="46"/>
    </location>
</feature>